<organism evidence="1 2">
    <name type="scientific">Cajanus cajan</name>
    <name type="common">Pigeon pea</name>
    <name type="synonym">Cajanus indicus</name>
    <dbReference type="NCBI Taxonomy" id="3821"/>
    <lineage>
        <taxon>Eukaryota</taxon>
        <taxon>Viridiplantae</taxon>
        <taxon>Streptophyta</taxon>
        <taxon>Embryophyta</taxon>
        <taxon>Tracheophyta</taxon>
        <taxon>Spermatophyta</taxon>
        <taxon>Magnoliopsida</taxon>
        <taxon>eudicotyledons</taxon>
        <taxon>Gunneridae</taxon>
        <taxon>Pentapetalae</taxon>
        <taxon>rosids</taxon>
        <taxon>fabids</taxon>
        <taxon>Fabales</taxon>
        <taxon>Fabaceae</taxon>
        <taxon>Papilionoideae</taxon>
        <taxon>50 kb inversion clade</taxon>
        <taxon>NPAAA clade</taxon>
        <taxon>indigoferoid/millettioid clade</taxon>
        <taxon>Phaseoleae</taxon>
        <taxon>Cajanus</taxon>
    </lineage>
</organism>
<dbReference type="EMBL" id="CM003604">
    <property type="protein sequence ID" value="KYP73449.1"/>
    <property type="molecule type" value="Genomic_DNA"/>
</dbReference>
<dbReference type="AlphaFoldDB" id="A0A151U297"/>
<evidence type="ECO:0000313" key="2">
    <source>
        <dbReference type="Proteomes" id="UP000075243"/>
    </source>
</evidence>
<keyword evidence="2" id="KW-1185">Reference proteome</keyword>
<gene>
    <name evidence="1" type="ORF">KK1_006074</name>
</gene>
<sequence>MRIDEVFDSDCVIELSTPKLQYFTYCDTDLYDFSAEVDLPCVEEVDIDVWCLNKDTDLLLRMIELFEMMESAEFVTLSPDMIDVMSMFPDILDGRSSPFTRMQNFELNRDTPSVPPNVMAYLFAGSPGFRFN</sequence>
<dbReference type="Gramene" id="C.cajan_05925.t">
    <property type="protein sequence ID" value="C.cajan_05925.t"/>
    <property type="gene ID" value="C.cajan_05925"/>
</dbReference>
<evidence type="ECO:0000313" key="1">
    <source>
        <dbReference type="EMBL" id="KYP73449.1"/>
    </source>
</evidence>
<reference evidence="1 2" key="1">
    <citation type="journal article" date="2012" name="Nat. Biotechnol.">
        <title>Draft genome sequence of pigeonpea (Cajanus cajan), an orphan legume crop of resource-poor farmers.</title>
        <authorList>
            <person name="Varshney R.K."/>
            <person name="Chen W."/>
            <person name="Li Y."/>
            <person name="Bharti A.K."/>
            <person name="Saxena R.K."/>
            <person name="Schlueter J.A."/>
            <person name="Donoghue M.T."/>
            <person name="Azam S."/>
            <person name="Fan G."/>
            <person name="Whaley A.M."/>
            <person name="Farmer A.D."/>
            <person name="Sheridan J."/>
            <person name="Iwata A."/>
            <person name="Tuteja R."/>
            <person name="Penmetsa R.V."/>
            <person name="Wu W."/>
            <person name="Upadhyaya H.D."/>
            <person name="Yang S.P."/>
            <person name="Shah T."/>
            <person name="Saxena K.B."/>
            <person name="Michael T."/>
            <person name="McCombie W.R."/>
            <person name="Yang B."/>
            <person name="Zhang G."/>
            <person name="Yang H."/>
            <person name="Wang J."/>
            <person name="Spillane C."/>
            <person name="Cook D.R."/>
            <person name="May G.D."/>
            <person name="Xu X."/>
            <person name="Jackson S.A."/>
        </authorList>
    </citation>
    <scope>NUCLEOTIDE SEQUENCE [LARGE SCALE GENOMIC DNA]</scope>
    <source>
        <strain evidence="2">cv. Asha</strain>
    </source>
</reference>
<dbReference type="Proteomes" id="UP000075243">
    <property type="component" value="Chromosome 2"/>
</dbReference>
<name>A0A151U297_CAJCA</name>
<protein>
    <submittedName>
        <fullName evidence="1">Uncharacterized protein</fullName>
    </submittedName>
</protein>
<accession>A0A151U297</accession>
<proteinExistence type="predicted"/>